<keyword evidence="2" id="KW-0808">Transferase</keyword>
<name>A0ABR2ESH0_9ROSI</name>
<dbReference type="Proteomes" id="UP001472677">
    <property type="component" value="Unassembled WGS sequence"/>
</dbReference>
<protein>
    <submittedName>
        <fullName evidence="3">Uncharacterized protein</fullName>
    </submittedName>
</protein>
<accession>A0ABR2ESH0</accession>
<evidence type="ECO:0000256" key="2">
    <source>
        <dbReference type="ARBA" id="ARBA00022676"/>
    </source>
</evidence>
<dbReference type="PANTHER" id="PTHR48047:SF45">
    <property type="entry name" value="SCOPOLETIN GLUCOSYLTRANSFERASE-LIKE"/>
    <property type="match status" value="1"/>
</dbReference>
<keyword evidence="2" id="KW-0328">Glycosyltransferase</keyword>
<dbReference type="EMBL" id="JBBPBM010000011">
    <property type="protein sequence ID" value="KAK8564274.1"/>
    <property type="molecule type" value="Genomic_DNA"/>
</dbReference>
<comment type="similarity">
    <text evidence="1">Belongs to the UDP-glycosyltransferase family.</text>
</comment>
<evidence type="ECO:0000256" key="1">
    <source>
        <dbReference type="ARBA" id="ARBA00009995"/>
    </source>
</evidence>
<comment type="caution">
    <text evidence="3">The sequence shown here is derived from an EMBL/GenBank/DDBJ whole genome shotgun (WGS) entry which is preliminary data.</text>
</comment>
<keyword evidence="4" id="KW-1185">Reference proteome</keyword>
<evidence type="ECO:0000313" key="4">
    <source>
        <dbReference type="Proteomes" id="UP001472677"/>
    </source>
</evidence>
<dbReference type="PANTHER" id="PTHR48047">
    <property type="entry name" value="GLYCOSYLTRANSFERASE"/>
    <property type="match status" value="1"/>
</dbReference>
<reference evidence="3 4" key="1">
    <citation type="journal article" date="2024" name="G3 (Bethesda)">
        <title>Genome assembly of Hibiscus sabdariffa L. provides insights into metabolisms of medicinal natural products.</title>
        <authorList>
            <person name="Kim T."/>
        </authorList>
    </citation>
    <scope>NUCLEOTIDE SEQUENCE [LARGE SCALE GENOMIC DNA]</scope>
    <source>
        <strain evidence="3">TK-2024</strain>
        <tissue evidence="3">Old leaves</tissue>
    </source>
</reference>
<dbReference type="Gene3D" id="3.40.50.2000">
    <property type="entry name" value="Glycogen Phosphorylase B"/>
    <property type="match status" value="1"/>
</dbReference>
<organism evidence="3 4">
    <name type="scientific">Hibiscus sabdariffa</name>
    <name type="common">roselle</name>
    <dbReference type="NCBI Taxonomy" id="183260"/>
    <lineage>
        <taxon>Eukaryota</taxon>
        <taxon>Viridiplantae</taxon>
        <taxon>Streptophyta</taxon>
        <taxon>Embryophyta</taxon>
        <taxon>Tracheophyta</taxon>
        <taxon>Spermatophyta</taxon>
        <taxon>Magnoliopsida</taxon>
        <taxon>eudicotyledons</taxon>
        <taxon>Gunneridae</taxon>
        <taxon>Pentapetalae</taxon>
        <taxon>rosids</taxon>
        <taxon>malvids</taxon>
        <taxon>Malvales</taxon>
        <taxon>Malvaceae</taxon>
        <taxon>Malvoideae</taxon>
        <taxon>Hibiscus</taxon>
    </lineage>
</organism>
<proteinExistence type="inferred from homology"/>
<dbReference type="SUPFAM" id="SSF53756">
    <property type="entry name" value="UDP-Glycosyltransferase/glycogen phosphorylase"/>
    <property type="match status" value="1"/>
</dbReference>
<sequence>MTSQNRQLHVFFFPLMAHGHSIPIIDLAILFAGKGVKSTIVAPPSDARHISKVTEKPRNSGYEVDVLDIEFPIVEAGLPEGCESVDKLSSMDMRAKFFLATKLLKRPLEDLIRQHRPHCLVSDMYLISLDE</sequence>
<evidence type="ECO:0000313" key="3">
    <source>
        <dbReference type="EMBL" id="KAK8564274.1"/>
    </source>
</evidence>
<gene>
    <name evidence="3" type="ORF">V6N12_036402</name>
</gene>